<feature type="region of interest" description="Disordered" evidence="1">
    <location>
        <begin position="215"/>
        <end position="236"/>
    </location>
</feature>
<dbReference type="OMA" id="WVEEYNT"/>
<dbReference type="VEuPathDB" id="AmoebaDB:DICPUDRAFT_96385"/>
<feature type="signal peptide" evidence="2">
    <location>
        <begin position="1"/>
        <end position="17"/>
    </location>
</feature>
<dbReference type="InParanoid" id="F0Z7T6"/>
<feature type="compositionally biased region" description="Low complexity" evidence="1">
    <location>
        <begin position="215"/>
        <end position="230"/>
    </location>
</feature>
<protein>
    <submittedName>
        <fullName evidence="3">Expressed protein</fullName>
    </submittedName>
</protein>
<keyword evidence="4" id="KW-1185">Reference proteome</keyword>
<dbReference type="EMBL" id="GL870948">
    <property type="protein sequence ID" value="EGC39965.1"/>
    <property type="molecule type" value="Genomic_DNA"/>
</dbReference>
<dbReference type="Pfam" id="PF11912">
    <property type="entry name" value="CfaA_B_C"/>
    <property type="match status" value="1"/>
</dbReference>
<dbReference type="eggNOG" id="ENOG502RIQM">
    <property type="taxonomic scope" value="Eukaryota"/>
</dbReference>
<gene>
    <name evidence="3" type="ORF">DICPUDRAFT_96385</name>
</gene>
<organism evidence="3 4">
    <name type="scientific">Dictyostelium purpureum</name>
    <name type="common">Slime mold</name>
    <dbReference type="NCBI Taxonomy" id="5786"/>
    <lineage>
        <taxon>Eukaryota</taxon>
        <taxon>Amoebozoa</taxon>
        <taxon>Evosea</taxon>
        <taxon>Eumycetozoa</taxon>
        <taxon>Dictyostelia</taxon>
        <taxon>Dictyosteliales</taxon>
        <taxon>Dictyosteliaceae</taxon>
        <taxon>Dictyostelium</taxon>
    </lineage>
</organism>
<dbReference type="AlphaFoldDB" id="F0Z7T6"/>
<sequence>MKLLLVLILSFFAFSNGKLVKITHTSGNQCNGKIRNIEIMSLCTFKNKYDLRDNQLTFYDRNSSQPYTCDSESFAGYGTTVSSGKCYPDGETTSFSYSTIEGKTVEKALENVPEGSCNDIYYVDGECNNNFYISTYVNNSCVPKWVEEYNTTVYIKVNCDKDTLKTSLYSSPDCSDAPINVAPSPYKKRNCDKTFTAQGTKSNDVYHSFVYKPIPSTPSTPSNHPNPTKNPYHDDNLDPNNAIKAIPSLFAIVLVIISLIF</sequence>
<dbReference type="KEGG" id="dpp:DICPUDRAFT_96385"/>
<evidence type="ECO:0000256" key="1">
    <source>
        <dbReference type="SAM" id="MobiDB-lite"/>
    </source>
</evidence>
<feature type="chain" id="PRO_5003262207" evidence="2">
    <location>
        <begin position="18"/>
        <end position="261"/>
    </location>
</feature>
<proteinExistence type="predicted"/>
<accession>F0Z7T6</accession>
<keyword evidence="2" id="KW-0732">Signal</keyword>
<dbReference type="Proteomes" id="UP000001064">
    <property type="component" value="Unassembled WGS sequence"/>
</dbReference>
<dbReference type="RefSeq" id="XP_003283468.1">
    <property type="nucleotide sequence ID" value="XM_003283420.1"/>
</dbReference>
<evidence type="ECO:0000256" key="2">
    <source>
        <dbReference type="SAM" id="SignalP"/>
    </source>
</evidence>
<evidence type="ECO:0000313" key="4">
    <source>
        <dbReference type="Proteomes" id="UP000001064"/>
    </source>
</evidence>
<dbReference type="GeneID" id="10509373"/>
<name>F0Z7T6_DICPU</name>
<reference evidence="4" key="1">
    <citation type="journal article" date="2011" name="Genome Biol.">
        <title>Comparative genomics of the social amoebae Dictyostelium discoideum and Dictyostelium purpureum.</title>
        <authorList>
            <consortium name="US DOE Joint Genome Institute (JGI-PGF)"/>
            <person name="Sucgang R."/>
            <person name="Kuo A."/>
            <person name="Tian X."/>
            <person name="Salerno W."/>
            <person name="Parikh A."/>
            <person name="Feasley C.L."/>
            <person name="Dalin E."/>
            <person name="Tu H."/>
            <person name="Huang E."/>
            <person name="Barry K."/>
            <person name="Lindquist E."/>
            <person name="Shapiro H."/>
            <person name="Bruce D."/>
            <person name="Schmutz J."/>
            <person name="Salamov A."/>
            <person name="Fey P."/>
            <person name="Gaudet P."/>
            <person name="Anjard C."/>
            <person name="Babu M.M."/>
            <person name="Basu S."/>
            <person name="Bushmanova Y."/>
            <person name="van der Wel H."/>
            <person name="Katoh-Kurasawa M."/>
            <person name="Dinh C."/>
            <person name="Coutinho P.M."/>
            <person name="Saito T."/>
            <person name="Elias M."/>
            <person name="Schaap P."/>
            <person name="Kay R.R."/>
            <person name="Henrissat B."/>
            <person name="Eichinger L."/>
            <person name="Rivero F."/>
            <person name="Putnam N.H."/>
            <person name="West C.M."/>
            <person name="Loomis W.F."/>
            <person name="Chisholm R.L."/>
            <person name="Shaulsky G."/>
            <person name="Strassmann J.E."/>
            <person name="Queller D.C."/>
            <person name="Kuspa A."/>
            <person name="Grigoriev I.V."/>
        </authorList>
    </citation>
    <scope>NUCLEOTIDE SEQUENCE [LARGE SCALE GENOMIC DNA]</scope>
    <source>
        <strain evidence="4">QSDP1</strain>
    </source>
</reference>
<evidence type="ECO:0000313" key="3">
    <source>
        <dbReference type="EMBL" id="EGC39965.1"/>
    </source>
</evidence>
<dbReference type="InterPro" id="IPR021837">
    <property type="entry name" value="CfaA/B/C"/>
</dbReference>